<dbReference type="InParanoid" id="M4B9I1"/>
<evidence type="ECO:0000313" key="2">
    <source>
        <dbReference type="Proteomes" id="UP000011713"/>
    </source>
</evidence>
<reference evidence="1" key="2">
    <citation type="submission" date="2015-06" db="UniProtKB">
        <authorList>
            <consortium name="EnsemblProtists"/>
        </authorList>
    </citation>
    <scope>IDENTIFICATION</scope>
    <source>
        <strain evidence="1">Emoy2</strain>
    </source>
</reference>
<dbReference type="EnsemblProtists" id="HpaT802940">
    <property type="protein sequence ID" value="HpaP802940"/>
    <property type="gene ID" value="HpaG802940"/>
</dbReference>
<reference evidence="2" key="1">
    <citation type="journal article" date="2010" name="Science">
        <title>Signatures of adaptation to obligate biotrophy in the Hyaloperonospora arabidopsidis genome.</title>
        <authorList>
            <person name="Baxter L."/>
            <person name="Tripathy S."/>
            <person name="Ishaque N."/>
            <person name="Boot N."/>
            <person name="Cabral A."/>
            <person name="Kemen E."/>
            <person name="Thines M."/>
            <person name="Ah-Fong A."/>
            <person name="Anderson R."/>
            <person name="Badejoko W."/>
            <person name="Bittner-Eddy P."/>
            <person name="Boore J.L."/>
            <person name="Chibucos M.C."/>
            <person name="Coates M."/>
            <person name="Dehal P."/>
            <person name="Delehaunty K."/>
            <person name="Dong S."/>
            <person name="Downton P."/>
            <person name="Dumas B."/>
            <person name="Fabro G."/>
            <person name="Fronick C."/>
            <person name="Fuerstenberg S.I."/>
            <person name="Fulton L."/>
            <person name="Gaulin E."/>
            <person name="Govers F."/>
            <person name="Hughes L."/>
            <person name="Humphray S."/>
            <person name="Jiang R.H."/>
            <person name="Judelson H."/>
            <person name="Kamoun S."/>
            <person name="Kyung K."/>
            <person name="Meijer H."/>
            <person name="Minx P."/>
            <person name="Morris P."/>
            <person name="Nelson J."/>
            <person name="Phuntumart V."/>
            <person name="Qutob D."/>
            <person name="Rehmany A."/>
            <person name="Rougon-Cardoso A."/>
            <person name="Ryden P."/>
            <person name="Torto-Alalibo T."/>
            <person name="Studholme D."/>
            <person name="Wang Y."/>
            <person name="Win J."/>
            <person name="Wood J."/>
            <person name="Clifton S.W."/>
            <person name="Rogers J."/>
            <person name="Van den Ackerveken G."/>
            <person name="Jones J.D."/>
            <person name="McDowell J.M."/>
            <person name="Beynon J."/>
            <person name="Tyler B.M."/>
        </authorList>
    </citation>
    <scope>NUCLEOTIDE SEQUENCE [LARGE SCALE GENOMIC DNA]</scope>
    <source>
        <strain evidence="2">Emoy2</strain>
    </source>
</reference>
<accession>M4B9I1</accession>
<proteinExistence type="predicted"/>
<protein>
    <submittedName>
        <fullName evidence="1">Uncharacterized protein</fullName>
    </submittedName>
</protein>
<dbReference type="HOGENOM" id="CLU_1484708_0_0_1"/>
<dbReference type="EMBL" id="JH598031">
    <property type="status" value="NOT_ANNOTATED_CDS"/>
    <property type="molecule type" value="Genomic_DNA"/>
</dbReference>
<dbReference type="Proteomes" id="UP000011713">
    <property type="component" value="Unassembled WGS sequence"/>
</dbReference>
<name>M4B9I1_HYAAE</name>
<keyword evidence="2" id="KW-1185">Reference proteome</keyword>
<dbReference type="AlphaFoldDB" id="M4B9I1"/>
<organism evidence="1 2">
    <name type="scientific">Hyaloperonospora arabidopsidis (strain Emoy2)</name>
    <name type="common">Downy mildew agent</name>
    <name type="synonym">Peronospora arabidopsidis</name>
    <dbReference type="NCBI Taxonomy" id="559515"/>
    <lineage>
        <taxon>Eukaryota</taxon>
        <taxon>Sar</taxon>
        <taxon>Stramenopiles</taxon>
        <taxon>Oomycota</taxon>
        <taxon>Peronosporomycetes</taxon>
        <taxon>Peronosporales</taxon>
        <taxon>Peronosporaceae</taxon>
        <taxon>Hyaloperonospora</taxon>
    </lineage>
</organism>
<dbReference type="VEuPathDB" id="FungiDB:HpaG802940"/>
<evidence type="ECO:0000313" key="1">
    <source>
        <dbReference type="EnsemblProtists" id="HpaP802940"/>
    </source>
</evidence>
<sequence length="182" mass="19597">MGRFIDPSSEPDPLPLALALALVVPMTLEVRRSRKSDVSSSSLSSLAFEMSNILASAGSSTTAAWTLANSSATVAFSLPLVLRSDKAVADVIIRVWMRRASVARRTPSTETRLILGKHLWPGLWKCVGAFVCFIALSVSPVIYCHGEGGRRLLADESSQSVTYSVVRRRLLLLLVVGNSSVP</sequence>